<gene>
    <name evidence="8" type="primary">essA</name>
    <name evidence="8" type="ORF">H9632_03920</name>
</gene>
<comment type="similarity">
    <text evidence="2">Belongs to the EssA family.</text>
</comment>
<evidence type="ECO:0000256" key="6">
    <source>
        <dbReference type="ARBA" id="ARBA00023136"/>
    </source>
</evidence>
<keyword evidence="5 7" id="KW-1133">Transmembrane helix</keyword>
<keyword evidence="9" id="KW-1185">Reference proteome</keyword>
<evidence type="ECO:0000256" key="5">
    <source>
        <dbReference type="ARBA" id="ARBA00022989"/>
    </source>
</evidence>
<evidence type="ECO:0000313" key="9">
    <source>
        <dbReference type="Proteomes" id="UP000600565"/>
    </source>
</evidence>
<protein>
    <submittedName>
        <fullName evidence="8">Type VII secretion protein EssA</fullName>
    </submittedName>
</protein>
<evidence type="ECO:0000313" key="8">
    <source>
        <dbReference type="EMBL" id="MBD8032203.1"/>
    </source>
</evidence>
<dbReference type="Proteomes" id="UP000600565">
    <property type="component" value="Unassembled WGS sequence"/>
</dbReference>
<keyword evidence="3" id="KW-1003">Cell membrane</keyword>
<dbReference type="Pfam" id="PF10661">
    <property type="entry name" value="EssA"/>
    <property type="match status" value="1"/>
</dbReference>
<accession>A0ABR8XJW5</accession>
<dbReference type="InterPro" id="IPR034026">
    <property type="entry name" value="EssA"/>
</dbReference>
<evidence type="ECO:0000256" key="2">
    <source>
        <dbReference type="ARBA" id="ARBA00008570"/>
    </source>
</evidence>
<evidence type="ECO:0000256" key="4">
    <source>
        <dbReference type="ARBA" id="ARBA00022692"/>
    </source>
</evidence>
<evidence type="ECO:0000256" key="3">
    <source>
        <dbReference type="ARBA" id="ARBA00022475"/>
    </source>
</evidence>
<feature type="transmembrane region" description="Helical" evidence="7">
    <location>
        <begin position="146"/>
        <end position="164"/>
    </location>
</feature>
<dbReference type="EMBL" id="JACSPW010000002">
    <property type="protein sequence ID" value="MBD8032203.1"/>
    <property type="molecule type" value="Genomic_DNA"/>
</dbReference>
<keyword evidence="6 7" id="KW-0472">Membrane</keyword>
<evidence type="ECO:0000256" key="1">
    <source>
        <dbReference type="ARBA" id="ARBA00004162"/>
    </source>
</evidence>
<organism evidence="8 9">
    <name type="scientific">Solibacillus merdavium</name>
    <dbReference type="NCBI Taxonomy" id="2762218"/>
    <lineage>
        <taxon>Bacteria</taxon>
        <taxon>Bacillati</taxon>
        <taxon>Bacillota</taxon>
        <taxon>Bacilli</taxon>
        <taxon>Bacillales</taxon>
        <taxon>Caryophanaceae</taxon>
        <taxon>Solibacillus</taxon>
    </lineage>
</organism>
<keyword evidence="4 7" id="KW-0812">Transmembrane</keyword>
<comment type="caution">
    <text evidence="8">The sequence shown here is derived from an EMBL/GenBank/DDBJ whole genome shotgun (WGS) entry which is preliminary data.</text>
</comment>
<sequence length="173" mass="20205">MKCKIVVGFFSLFLIWGAGFIFETSFPLDLKVGMTGYASTDLYKLNPNEYKEKEFKHNKEYLHNEALLEIRKNIREEQKKLDFLPKDNNSNEKIKEELFINNFENRKTIAYESTKYQLFSSELNAAKEQVSNATPINQSKSKNLRIIYIGILIVSILVVLIWLVPKMVQSEKK</sequence>
<proteinExistence type="inferred from homology"/>
<reference evidence="8 9" key="1">
    <citation type="submission" date="2020-08" db="EMBL/GenBank/DDBJ databases">
        <title>A Genomic Blueprint of the Chicken Gut Microbiome.</title>
        <authorList>
            <person name="Gilroy R."/>
            <person name="Ravi A."/>
            <person name="Getino M."/>
            <person name="Pursley I."/>
            <person name="Horton D.L."/>
            <person name="Alikhan N.-F."/>
            <person name="Baker D."/>
            <person name="Gharbi K."/>
            <person name="Hall N."/>
            <person name="Watson M."/>
            <person name="Adriaenssens E.M."/>
            <person name="Foster-Nyarko E."/>
            <person name="Jarju S."/>
            <person name="Secka A."/>
            <person name="Antonio M."/>
            <person name="Oren A."/>
            <person name="Chaudhuri R."/>
            <person name="La Ragione R.M."/>
            <person name="Hildebrand F."/>
            <person name="Pallen M.J."/>
        </authorList>
    </citation>
    <scope>NUCLEOTIDE SEQUENCE [LARGE SCALE GENOMIC DNA]</scope>
    <source>
        <strain evidence="8 9">Sa1YVA6</strain>
    </source>
</reference>
<name>A0ABR8XJW5_9BACL</name>
<dbReference type="NCBIfam" id="TIGR03927">
    <property type="entry name" value="T7SS_EssA_Firm"/>
    <property type="match status" value="1"/>
</dbReference>
<evidence type="ECO:0000256" key="7">
    <source>
        <dbReference type="SAM" id="Phobius"/>
    </source>
</evidence>
<dbReference type="RefSeq" id="WP_191702801.1">
    <property type="nucleotide sequence ID" value="NZ_JACSPW010000002.1"/>
</dbReference>
<dbReference type="InterPro" id="IPR018920">
    <property type="entry name" value="EssA/YueC"/>
</dbReference>
<comment type="subcellular location">
    <subcellularLocation>
        <location evidence="1">Cell membrane</location>
        <topology evidence="1">Single-pass membrane protein</topology>
    </subcellularLocation>
</comment>